<protein>
    <submittedName>
        <fullName evidence="1">Uncharacterized protein</fullName>
    </submittedName>
</protein>
<reference evidence="1 2" key="1">
    <citation type="submission" date="2019-03" db="EMBL/GenBank/DDBJ databases">
        <title>Empedobacter tilapiae sp. nov., isolated from an intestine of Nile tilapia Oreochromis niloticus.</title>
        <authorList>
            <person name="Kim Y.-O."/>
            <person name="Yoon J.-H."/>
        </authorList>
    </citation>
    <scope>NUCLEOTIDE SEQUENCE [LARGE SCALE GENOMIC DNA]</scope>
    <source>
        <strain evidence="1 2">MRS2</strain>
    </source>
</reference>
<sequence length="184" mass="21786">MKYLILLGLVLVFFLIYKRLNFRKNIEKKEIKEPNVSFINVKKSDCKEKVITEKNTPYDFLISSITKKDNTLELLVSIRNHTEKTIRINLLEAIYFSADLRQAFTADVTFYGELNMGTNDILLKNTILPNSHVIRNIYFFEHDFLVFDENDYVEIILEINQKKYKFKQTLLESNLDSIKFIQKS</sequence>
<dbReference type="RefSeq" id="WP_135835177.1">
    <property type="nucleotide sequence ID" value="NZ_CAUQWU010000003.1"/>
</dbReference>
<dbReference type="EMBL" id="SRPE01000004">
    <property type="protein sequence ID" value="TGN27994.1"/>
    <property type="molecule type" value="Genomic_DNA"/>
</dbReference>
<dbReference type="Proteomes" id="UP000297998">
    <property type="component" value="Unassembled WGS sequence"/>
</dbReference>
<accession>A0A4Z1BG94</accession>
<organism evidence="1 2">
    <name type="scientific">Empedobacter tilapiae</name>
    <dbReference type="NCBI Taxonomy" id="2491114"/>
    <lineage>
        <taxon>Bacteria</taxon>
        <taxon>Pseudomonadati</taxon>
        <taxon>Bacteroidota</taxon>
        <taxon>Flavobacteriia</taxon>
        <taxon>Flavobacteriales</taxon>
        <taxon>Weeksellaceae</taxon>
        <taxon>Empedobacter</taxon>
    </lineage>
</organism>
<evidence type="ECO:0000313" key="1">
    <source>
        <dbReference type="EMBL" id="TGN27994.1"/>
    </source>
</evidence>
<name>A0A4Z1BG94_9FLAO</name>
<keyword evidence="2" id="KW-1185">Reference proteome</keyword>
<evidence type="ECO:0000313" key="2">
    <source>
        <dbReference type="Proteomes" id="UP000297998"/>
    </source>
</evidence>
<proteinExistence type="predicted"/>
<dbReference type="AlphaFoldDB" id="A0A4Z1BG94"/>
<dbReference type="OrthoDB" id="1450590at2"/>
<comment type="caution">
    <text evidence="1">The sequence shown here is derived from an EMBL/GenBank/DDBJ whole genome shotgun (WGS) entry which is preliminary data.</text>
</comment>
<gene>
    <name evidence="1" type="ORF">E4J94_07220</name>
</gene>